<evidence type="ECO:0000256" key="4">
    <source>
        <dbReference type="ARBA" id="ARBA00023136"/>
    </source>
</evidence>
<dbReference type="EMBL" id="FXAM01000001">
    <property type="protein sequence ID" value="SMF97171.1"/>
    <property type="molecule type" value="Genomic_DNA"/>
</dbReference>
<evidence type="ECO:0000313" key="8">
    <source>
        <dbReference type="EMBL" id="SMF97171.1"/>
    </source>
</evidence>
<proteinExistence type="inferred from homology"/>
<dbReference type="Proteomes" id="UP000192923">
    <property type="component" value="Unassembled WGS sequence"/>
</dbReference>
<evidence type="ECO:0000256" key="1">
    <source>
        <dbReference type="ARBA" id="ARBA00022475"/>
    </source>
</evidence>
<name>A0A1Y6D3J4_9GAMM</name>
<evidence type="ECO:0000256" key="5">
    <source>
        <dbReference type="ARBA" id="ARBA00023143"/>
    </source>
</evidence>
<gene>
    <name evidence="8" type="ORF">SAMN02949497_4590</name>
</gene>
<dbReference type="STRING" id="1760988.SAMN02949497_4590"/>
<keyword evidence="8" id="KW-0969">Cilium</keyword>
<dbReference type="RefSeq" id="WP_085215986.1">
    <property type="nucleotide sequence ID" value="NZ_FXAM01000001.1"/>
</dbReference>
<protein>
    <recommendedName>
        <fullName evidence="7">Flagellar protein</fullName>
    </recommendedName>
</protein>
<keyword evidence="5 7" id="KW-0975">Bacterial flagellum</keyword>
<keyword evidence="2 7" id="KW-0812">Transmembrane</keyword>
<feature type="transmembrane region" description="Helical" evidence="7">
    <location>
        <begin position="34"/>
        <end position="52"/>
    </location>
</feature>
<organism evidence="8 9">
    <name type="scientific">Methylomagnum ishizawai</name>
    <dbReference type="NCBI Taxonomy" id="1760988"/>
    <lineage>
        <taxon>Bacteria</taxon>
        <taxon>Pseudomonadati</taxon>
        <taxon>Pseudomonadota</taxon>
        <taxon>Gammaproteobacteria</taxon>
        <taxon>Methylococcales</taxon>
        <taxon>Methylococcaceae</taxon>
        <taxon>Methylomagnum</taxon>
    </lineage>
</organism>
<evidence type="ECO:0000256" key="2">
    <source>
        <dbReference type="ARBA" id="ARBA00022692"/>
    </source>
</evidence>
<keyword evidence="3 7" id="KW-1133">Transmembrane helix</keyword>
<dbReference type="GO" id="GO:0005886">
    <property type="term" value="C:plasma membrane"/>
    <property type="evidence" value="ECO:0007669"/>
    <property type="project" value="UniProtKB-SubCell"/>
</dbReference>
<dbReference type="Pfam" id="PF04347">
    <property type="entry name" value="FliO"/>
    <property type="match status" value="1"/>
</dbReference>
<comment type="subcellular location">
    <subcellularLocation>
        <location evidence="7">Cell membrane</location>
    </subcellularLocation>
    <subcellularLocation>
        <location evidence="7">Bacterial flagellum basal body</location>
    </subcellularLocation>
</comment>
<sequence length="139" mass="14855">MKRRAAVGWTLWPLAVWAETPIPPAVPAVNLGQWLSALVLVLGLIFLGAWLLRRLGSFSRLAPGQFRVLAAVSLGARERAVLLQAGGKQLVLGVAPGRVETLCVLEGNDSIPVEAAPPPPETAGLFAQRLAELLNRKRP</sequence>
<evidence type="ECO:0000256" key="3">
    <source>
        <dbReference type="ARBA" id="ARBA00022989"/>
    </source>
</evidence>
<accession>A0A1Y6D3J4</accession>
<keyword evidence="8" id="KW-0282">Flagellum</keyword>
<keyword evidence="9" id="KW-1185">Reference proteome</keyword>
<dbReference type="PANTHER" id="PTHR38766:SF1">
    <property type="entry name" value="FLAGELLAR PROTEIN FLIO"/>
    <property type="match status" value="1"/>
</dbReference>
<dbReference type="PANTHER" id="PTHR38766">
    <property type="entry name" value="FLAGELLAR PROTEIN FLIO"/>
    <property type="match status" value="1"/>
</dbReference>
<keyword evidence="4 7" id="KW-0472">Membrane</keyword>
<keyword evidence="1 7" id="KW-1003">Cell membrane</keyword>
<dbReference type="NCBIfam" id="TIGR03500">
    <property type="entry name" value="FliO_TIGR"/>
    <property type="match status" value="1"/>
</dbReference>
<reference evidence="8 9" key="1">
    <citation type="submission" date="2016-12" db="EMBL/GenBank/DDBJ databases">
        <authorList>
            <person name="Song W.-J."/>
            <person name="Kurnit D.M."/>
        </authorList>
    </citation>
    <scope>NUCLEOTIDE SEQUENCE [LARGE SCALE GENOMIC DNA]</scope>
    <source>
        <strain evidence="8 9">175</strain>
    </source>
</reference>
<dbReference type="InterPro" id="IPR022781">
    <property type="entry name" value="Flagellar_biosynth_FliO"/>
</dbReference>
<evidence type="ECO:0000313" key="9">
    <source>
        <dbReference type="Proteomes" id="UP000192923"/>
    </source>
</evidence>
<evidence type="ECO:0000256" key="6">
    <source>
        <dbReference type="ARBA" id="ARBA00037937"/>
    </source>
</evidence>
<keyword evidence="8" id="KW-0966">Cell projection</keyword>
<comment type="similarity">
    <text evidence="6 7">Belongs to the FliO/MopB family.</text>
</comment>
<dbReference type="AlphaFoldDB" id="A0A1Y6D3J4"/>
<dbReference type="InterPro" id="IPR052205">
    <property type="entry name" value="FliO/MopB"/>
</dbReference>
<dbReference type="GO" id="GO:0009425">
    <property type="term" value="C:bacterial-type flagellum basal body"/>
    <property type="evidence" value="ECO:0007669"/>
    <property type="project" value="UniProtKB-SubCell"/>
</dbReference>
<dbReference type="GO" id="GO:0044781">
    <property type="term" value="P:bacterial-type flagellum organization"/>
    <property type="evidence" value="ECO:0007669"/>
    <property type="project" value="UniProtKB-UniRule"/>
</dbReference>
<dbReference type="OrthoDB" id="5741235at2"/>
<evidence type="ECO:0000256" key="7">
    <source>
        <dbReference type="RuleBase" id="RU362064"/>
    </source>
</evidence>